<dbReference type="RefSeq" id="WP_169603111.1">
    <property type="nucleotide sequence ID" value="NZ_CP046565.1"/>
</dbReference>
<gene>
    <name evidence="2" type="ORF">GNH96_07490</name>
</gene>
<evidence type="ECO:0000313" key="3">
    <source>
        <dbReference type="Proteomes" id="UP000503004"/>
    </source>
</evidence>
<evidence type="ECO:0000256" key="1">
    <source>
        <dbReference type="RuleBase" id="RU003860"/>
    </source>
</evidence>
<dbReference type="InterPro" id="IPR036065">
    <property type="entry name" value="BolA-like_sf"/>
</dbReference>
<accession>A0A858Q7M7</accession>
<organism evidence="2 3">
    <name type="scientific">Methylococcus geothermalis</name>
    <dbReference type="NCBI Taxonomy" id="2681310"/>
    <lineage>
        <taxon>Bacteria</taxon>
        <taxon>Pseudomonadati</taxon>
        <taxon>Pseudomonadota</taxon>
        <taxon>Gammaproteobacteria</taxon>
        <taxon>Methylococcales</taxon>
        <taxon>Methylococcaceae</taxon>
        <taxon>Methylococcus</taxon>
    </lineage>
</organism>
<dbReference type="EMBL" id="CP046565">
    <property type="protein sequence ID" value="QJD29830.1"/>
    <property type="molecule type" value="Genomic_DNA"/>
</dbReference>
<proteinExistence type="inferred from homology"/>
<dbReference type="KEGG" id="metu:GNH96_07490"/>
<name>A0A858Q7M7_9GAMM</name>
<sequence>MNTRVEQIRERIQRALEPLHLEIIDDSASHAGHAGAVAGGGHFHATIVSAAFDGKSAVQRHRMVYSALGDMMHNEIHALSMKALTPSEHQTTGNP</sequence>
<comment type="similarity">
    <text evidence="1">Belongs to the BolA/IbaG family.</text>
</comment>
<dbReference type="Pfam" id="PF01722">
    <property type="entry name" value="BolA"/>
    <property type="match status" value="1"/>
</dbReference>
<dbReference type="Gene3D" id="3.30.300.90">
    <property type="entry name" value="BolA-like"/>
    <property type="match status" value="1"/>
</dbReference>
<reference evidence="3" key="1">
    <citation type="submission" date="2019-12" db="EMBL/GenBank/DDBJ databases">
        <authorList>
            <person name="Awala S.I."/>
            <person name="Rhee S.K."/>
        </authorList>
    </citation>
    <scope>NUCLEOTIDE SEQUENCE [LARGE SCALE GENOMIC DNA]</scope>
    <source>
        <strain evidence="3">IM1</strain>
    </source>
</reference>
<dbReference type="PIRSF" id="PIRSF003113">
    <property type="entry name" value="BolA"/>
    <property type="match status" value="1"/>
</dbReference>
<dbReference type="InterPro" id="IPR002634">
    <property type="entry name" value="BolA"/>
</dbReference>
<evidence type="ECO:0000313" key="2">
    <source>
        <dbReference type="EMBL" id="QJD29830.1"/>
    </source>
</evidence>
<dbReference type="PANTHER" id="PTHR46230">
    <property type="match status" value="1"/>
</dbReference>
<dbReference type="AlphaFoldDB" id="A0A858Q7M7"/>
<dbReference type="PANTHER" id="PTHR46230:SF7">
    <property type="entry name" value="BOLA-LIKE PROTEIN 1"/>
    <property type="match status" value="1"/>
</dbReference>
<protein>
    <submittedName>
        <fullName evidence="2">BolA/IbaG family iron-sulfur metabolism protein</fullName>
    </submittedName>
</protein>
<dbReference type="Proteomes" id="UP000503004">
    <property type="component" value="Chromosome"/>
</dbReference>
<dbReference type="SUPFAM" id="SSF82657">
    <property type="entry name" value="BolA-like"/>
    <property type="match status" value="1"/>
</dbReference>
<dbReference type="GO" id="GO:0016226">
    <property type="term" value="P:iron-sulfur cluster assembly"/>
    <property type="evidence" value="ECO:0007669"/>
    <property type="project" value="TreeGrafter"/>
</dbReference>
<keyword evidence="3" id="KW-1185">Reference proteome</keyword>